<feature type="transmembrane region" description="Helical" evidence="6">
    <location>
        <begin position="68"/>
        <end position="85"/>
    </location>
</feature>
<dbReference type="InterPro" id="IPR045014">
    <property type="entry name" value="TM41A/B"/>
</dbReference>
<dbReference type="OrthoDB" id="3364966at2759"/>
<evidence type="ECO:0000313" key="8">
    <source>
        <dbReference type="EMBL" id="OQR92250.1"/>
    </source>
</evidence>
<evidence type="ECO:0000256" key="6">
    <source>
        <dbReference type="SAM" id="Phobius"/>
    </source>
</evidence>
<feature type="transmembrane region" description="Helical" evidence="6">
    <location>
        <begin position="228"/>
        <end position="247"/>
    </location>
</feature>
<evidence type="ECO:0000256" key="5">
    <source>
        <dbReference type="ARBA" id="ARBA00023136"/>
    </source>
</evidence>
<keyword evidence="2 6" id="KW-0812">Transmembrane</keyword>
<keyword evidence="5 6" id="KW-0472">Membrane</keyword>
<dbReference type="PANTHER" id="PTHR43220">
    <property type="match status" value="1"/>
</dbReference>
<sequence>MAASDVTLAVAKLATVFAACAGITYLLFARLLAKEPTLGSVLSWSLSLEELQRPEVKVELRRAMHDEFYLSLACFSCVYFIKQTFAIPGSVVLNLLAGVLLPLHIAFPVVCFLTMCGASCCYLLSSMLGSRERLVAFTDYCLPGKLEVLQAKITAAQEDNRLFFGLLFLRIFPFSPNWLLNIASPYLQIPMHLFAPAALLGLMPYNFVTVKAGSMLAQLTSVRDVFDAPTLLGFLALAVLMLVPAIIKKREAAKLKQHTN</sequence>
<dbReference type="AlphaFoldDB" id="A0A1V9Z355"/>
<comment type="caution">
    <text evidence="8">The sequence shown here is derived from an EMBL/GenBank/DDBJ whole genome shotgun (WGS) entry which is preliminary data.</text>
</comment>
<comment type="subcellular location">
    <subcellularLocation>
        <location evidence="1">Membrane</location>
        <topology evidence="1">Multi-pass membrane protein</topology>
    </subcellularLocation>
</comment>
<keyword evidence="4 6" id="KW-1133">Transmembrane helix</keyword>
<dbReference type="STRING" id="1202772.A0A1V9Z355"/>
<organism evidence="8 9">
    <name type="scientific">Achlya hypogyna</name>
    <name type="common">Oomycete</name>
    <name type="synonym">Protoachlya hypogyna</name>
    <dbReference type="NCBI Taxonomy" id="1202772"/>
    <lineage>
        <taxon>Eukaryota</taxon>
        <taxon>Sar</taxon>
        <taxon>Stramenopiles</taxon>
        <taxon>Oomycota</taxon>
        <taxon>Saprolegniomycetes</taxon>
        <taxon>Saprolegniales</taxon>
        <taxon>Achlyaceae</taxon>
        <taxon>Achlya</taxon>
    </lineage>
</organism>
<evidence type="ECO:0000259" key="7">
    <source>
        <dbReference type="Pfam" id="PF09335"/>
    </source>
</evidence>
<gene>
    <name evidence="8" type="ORF">ACHHYP_03906</name>
</gene>
<evidence type="ECO:0000256" key="3">
    <source>
        <dbReference type="ARBA" id="ARBA00022729"/>
    </source>
</evidence>
<dbReference type="InterPro" id="IPR032816">
    <property type="entry name" value="VTT_dom"/>
</dbReference>
<accession>A0A1V9Z355</accession>
<dbReference type="Pfam" id="PF09335">
    <property type="entry name" value="VTT_dom"/>
    <property type="match status" value="1"/>
</dbReference>
<evidence type="ECO:0000256" key="1">
    <source>
        <dbReference type="ARBA" id="ARBA00004141"/>
    </source>
</evidence>
<keyword evidence="3" id="KW-0732">Signal</keyword>
<name>A0A1V9Z355_ACHHY</name>
<dbReference type="Proteomes" id="UP000243579">
    <property type="component" value="Unassembled WGS sequence"/>
</dbReference>
<feature type="transmembrane region" description="Helical" evidence="6">
    <location>
        <begin position="105"/>
        <end position="124"/>
    </location>
</feature>
<evidence type="ECO:0000256" key="4">
    <source>
        <dbReference type="ARBA" id="ARBA00022989"/>
    </source>
</evidence>
<feature type="domain" description="VTT" evidence="7">
    <location>
        <begin position="87"/>
        <end position="214"/>
    </location>
</feature>
<evidence type="ECO:0000313" key="9">
    <source>
        <dbReference type="Proteomes" id="UP000243579"/>
    </source>
</evidence>
<proteinExistence type="predicted"/>
<dbReference type="EMBL" id="JNBR01000472">
    <property type="protein sequence ID" value="OQR92250.1"/>
    <property type="molecule type" value="Genomic_DNA"/>
</dbReference>
<dbReference type="GO" id="GO:0016020">
    <property type="term" value="C:membrane"/>
    <property type="evidence" value="ECO:0007669"/>
    <property type="project" value="UniProtKB-SubCell"/>
</dbReference>
<evidence type="ECO:0000256" key="2">
    <source>
        <dbReference type="ARBA" id="ARBA00022692"/>
    </source>
</evidence>
<protein>
    <submittedName>
        <fullName evidence="8">SNARE associated Golgi protein</fullName>
    </submittedName>
</protein>
<feature type="transmembrane region" description="Helical" evidence="6">
    <location>
        <begin position="6"/>
        <end position="28"/>
    </location>
</feature>
<reference evidence="8 9" key="1">
    <citation type="journal article" date="2014" name="Genome Biol. Evol.">
        <title>The secreted proteins of Achlya hypogyna and Thraustotheca clavata identify the ancestral oomycete secretome and reveal gene acquisitions by horizontal gene transfer.</title>
        <authorList>
            <person name="Misner I."/>
            <person name="Blouin N."/>
            <person name="Leonard G."/>
            <person name="Richards T.A."/>
            <person name="Lane C.E."/>
        </authorList>
    </citation>
    <scope>NUCLEOTIDE SEQUENCE [LARGE SCALE GENOMIC DNA]</scope>
    <source>
        <strain evidence="8 9">ATCC 48635</strain>
    </source>
</reference>
<dbReference type="PANTHER" id="PTHR43220:SF21">
    <property type="entry name" value="TRANSMEMBRANE PROTEIN 41A"/>
    <property type="match status" value="1"/>
</dbReference>
<keyword evidence="9" id="KW-1185">Reference proteome</keyword>